<dbReference type="Pfam" id="PF08990">
    <property type="entry name" value="Docking"/>
    <property type="match status" value="1"/>
</dbReference>
<keyword evidence="4" id="KW-0808">Transferase</keyword>
<feature type="region of interest" description="Disordered" evidence="8">
    <location>
        <begin position="465"/>
        <end position="509"/>
    </location>
</feature>
<dbReference type="GO" id="GO:0004312">
    <property type="term" value="F:fatty acid synthase activity"/>
    <property type="evidence" value="ECO:0007669"/>
    <property type="project" value="TreeGrafter"/>
</dbReference>
<dbReference type="PROSITE" id="PS50075">
    <property type="entry name" value="CARRIER"/>
    <property type="match status" value="1"/>
</dbReference>
<evidence type="ECO:0000256" key="7">
    <source>
        <dbReference type="ARBA" id="ARBA00023315"/>
    </source>
</evidence>
<dbReference type="SMART" id="SM00825">
    <property type="entry name" value="PKS_KS"/>
    <property type="match status" value="1"/>
</dbReference>
<dbReference type="Pfam" id="PF00975">
    <property type="entry name" value="Thioesterase"/>
    <property type="match status" value="1"/>
</dbReference>
<dbReference type="SUPFAM" id="SSF52151">
    <property type="entry name" value="FabD/lysophospholipase-like"/>
    <property type="match status" value="1"/>
</dbReference>
<evidence type="ECO:0000313" key="11">
    <source>
        <dbReference type="EMBL" id="ABB88536.1"/>
    </source>
</evidence>
<dbReference type="InterPro" id="IPR014043">
    <property type="entry name" value="Acyl_transferase_dom"/>
</dbReference>
<dbReference type="SMART" id="SM01294">
    <property type="entry name" value="PKS_PP_betabranch"/>
    <property type="match status" value="1"/>
</dbReference>
<dbReference type="PROSITE" id="PS52004">
    <property type="entry name" value="KS3_2"/>
    <property type="match status" value="1"/>
</dbReference>
<organism evidence="11">
    <name type="scientific">Streptomyces sp. Eco86</name>
    <dbReference type="NCBI Taxonomy" id="358765"/>
    <lineage>
        <taxon>Bacteria</taxon>
        <taxon>Bacillati</taxon>
        <taxon>Actinomycetota</taxon>
        <taxon>Actinomycetes</taxon>
        <taxon>Kitasatosporales</taxon>
        <taxon>Streptomycetaceae</taxon>
        <taxon>Streptomyces</taxon>
    </lineage>
</organism>
<proteinExistence type="predicted"/>
<dbReference type="InterPro" id="IPR041618">
    <property type="entry name" value="PKS_DE"/>
</dbReference>
<reference evidence="11" key="1">
    <citation type="journal article" date="2006" name="J. Antibiot.">
        <title>Isolation and identification of three new 5-alkenyl-3,3(2H)-furanones from two streptomyces species using a genomic screening approach.</title>
        <authorList>
            <person name="Banskota A.H."/>
            <person name="Mcalpine J.B."/>
            <person name="Sorensen D."/>
            <person name="Aouidate M."/>
            <person name="Piraee M."/>
            <person name="Alarco A.M."/>
            <person name="Omura S."/>
            <person name="Shiomi K."/>
            <person name="Farnet C.M."/>
            <person name="Zazopoulos E."/>
        </authorList>
    </citation>
    <scope>NUCLEOTIDE SEQUENCE</scope>
    <source>
        <strain evidence="11">Eco86</strain>
    </source>
</reference>
<dbReference type="PANTHER" id="PTHR43775:SF51">
    <property type="entry name" value="INACTIVE PHENOLPHTHIOCEROL SYNTHESIS POLYKETIDE SYNTHASE TYPE I PKS1-RELATED"/>
    <property type="match status" value="1"/>
</dbReference>
<evidence type="ECO:0000256" key="1">
    <source>
        <dbReference type="ARBA" id="ARBA00001957"/>
    </source>
</evidence>
<dbReference type="SMART" id="SM00822">
    <property type="entry name" value="PKS_KR"/>
    <property type="match status" value="1"/>
</dbReference>
<dbReference type="InterPro" id="IPR013968">
    <property type="entry name" value="PKS_KR"/>
</dbReference>
<dbReference type="InterPro" id="IPR001031">
    <property type="entry name" value="Thioesterase"/>
</dbReference>
<dbReference type="SMART" id="SM00824">
    <property type="entry name" value="PKS_TE"/>
    <property type="match status" value="1"/>
</dbReference>
<dbReference type="InterPro" id="IPR020806">
    <property type="entry name" value="PKS_PP-bd"/>
</dbReference>
<dbReference type="InterPro" id="IPR014030">
    <property type="entry name" value="Ketoacyl_synth_N"/>
</dbReference>
<dbReference type="SMART" id="SM00823">
    <property type="entry name" value="PKS_PP"/>
    <property type="match status" value="1"/>
</dbReference>
<dbReference type="InterPro" id="IPR015083">
    <property type="entry name" value="NorB/c/GfsB-D-like_docking"/>
</dbReference>
<dbReference type="Pfam" id="PF02801">
    <property type="entry name" value="Ketoacyl-synt_C"/>
    <property type="match status" value="1"/>
</dbReference>
<dbReference type="FunFam" id="3.40.47.10:FF:000019">
    <property type="entry name" value="Polyketide synthase type I"/>
    <property type="match status" value="1"/>
</dbReference>
<dbReference type="InterPro" id="IPR020802">
    <property type="entry name" value="TesA-like"/>
</dbReference>
<dbReference type="Gene3D" id="3.40.50.1820">
    <property type="entry name" value="alpha/beta hydrolase"/>
    <property type="match status" value="1"/>
</dbReference>
<dbReference type="InterPro" id="IPR057326">
    <property type="entry name" value="KR_dom"/>
</dbReference>
<evidence type="ECO:0000256" key="3">
    <source>
        <dbReference type="ARBA" id="ARBA00022553"/>
    </source>
</evidence>
<feature type="domain" description="Carrier" evidence="9">
    <location>
        <begin position="1478"/>
        <end position="1553"/>
    </location>
</feature>
<keyword evidence="6" id="KW-0511">Multifunctional enzyme</keyword>
<dbReference type="EMBL" id="AH015386">
    <property type="protein sequence ID" value="ABB88536.1"/>
    <property type="molecule type" value="Genomic_DNA"/>
</dbReference>
<dbReference type="PANTHER" id="PTHR43775">
    <property type="entry name" value="FATTY ACID SYNTHASE"/>
    <property type="match status" value="1"/>
</dbReference>
<dbReference type="Pfam" id="PF18369">
    <property type="entry name" value="PKS_DE"/>
    <property type="match status" value="1"/>
</dbReference>
<dbReference type="Pfam" id="PF16197">
    <property type="entry name" value="KAsynt_C_assoc"/>
    <property type="match status" value="1"/>
</dbReference>
<dbReference type="SUPFAM" id="SSF53474">
    <property type="entry name" value="alpha/beta-Hydrolases"/>
    <property type="match status" value="1"/>
</dbReference>
<dbReference type="SUPFAM" id="SSF51735">
    <property type="entry name" value="NAD(P)-binding Rossmann-fold domains"/>
    <property type="match status" value="2"/>
</dbReference>
<dbReference type="GO" id="GO:0033068">
    <property type="term" value="P:macrolide biosynthetic process"/>
    <property type="evidence" value="ECO:0007669"/>
    <property type="project" value="UniProtKB-ARBA"/>
</dbReference>
<dbReference type="InterPro" id="IPR020841">
    <property type="entry name" value="PKS_Beta-ketoAc_synthase_dom"/>
</dbReference>
<evidence type="ECO:0000256" key="2">
    <source>
        <dbReference type="ARBA" id="ARBA00022450"/>
    </source>
</evidence>
<feature type="domain" description="Ketosynthase family 3 (KS3)" evidence="10">
    <location>
        <begin position="33"/>
        <end position="459"/>
    </location>
</feature>
<dbReference type="Gene3D" id="6.10.140.1830">
    <property type="match status" value="1"/>
</dbReference>
<dbReference type="InterPro" id="IPR001227">
    <property type="entry name" value="Ac_transferase_dom_sf"/>
</dbReference>
<dbReference type="GO" id="GO:0006633">
    <property type="term" value="P:fatty acid biosynthetic process"/>
    <property type="evidence" value="ECO:0007669"/>
    <property type="project" value="InterPro"/>
</dbReference>
<dbReference type="Gene3D" id="1.10.1200.10">
    <property type="entry name" value="ACP-like"/>
    <property type="match status" value="1"/>
</dbReference>
<dbReference type="NCBIfam" id="NF045894">
    <property type="entry name" value="PKS_plus_SDR"/>
    <property type="match status" value="1"/>
</dbReference>
<sequence length="1834" mass="191212">MSDVDRLRDYLRKVTVDLHEARQRLREHEQRDAEPMAVVGMACRFPGGITSPEDLWEAVAAGRDVIAAFPRDRGWPLDRLYDPDPDRPGTTYVKEGGFLYDVADFDAPFFGISPREALAMDPQQRLLLETSWEAVERAGIDPLSLRGTRTGVFVGSGAQDYGMVAARSAEDLEGYLLTGNAVSVLSGRISYTLGLEGPALSVDTACSASLVALHLACRSLARGECSLALAGGASVLSTPAGFVELSRQRGLAPDGRAKAFARGADGTAWSEGAGVLVLERLSDARRNGHRVLALVRGSAVNQDGASNGLTAPNGPAQERVIRDALADAGLAAADIDAVEAHGTGTALGDPIEANALLATYGRNRPADRPLWLGSLKSNLGHSGAAAGVGGVIKMVMALRGDHLPRTLHVDAPTPEADFSSGAVALLTAPQPWPDSGRPRRAGVSAFGISGTNAHVLLEQADAFAAPPDRPTTSADTAPDPTATTSADTAPDPTATTSAAPGTGPVPLALSGRTHEALRAQAERLLPLLDPDTPQGRGHSGGLPDTAAALLRSRSAFAHRAVVVTDDPATATEALDALAAGRPHDALVTGTAGPADRVVFVFPGQGSQWAGMAADLLDSAPVFAAHMAECDRAARAFVDWSLVDVLREEPGAPSLERIEVLQPVLFAVMVSLARLWRSHGLVPAAVVGSSQGEIAAACDAGALSLHDAVKIVVLRSRLFADALHGNGAVVSVAASETEVRARLAAQGDGALHLGGVNGPHAVTVVGALPALERFVADATRDGLRARLVASSVASHCDQVDPLRPRILDLFADVTPTRTDVAFCSTVTGSFTDTAALDAGYWFDNARRPVAFDPAVRTLLDAGHRFFVEISPHPVLVHAVQDIAEDAGTDAAVVATLRRGQGDLTRFLRSVADAHTRGAPVDLARTLDGRPTTWVDLPTYPFQRQRYWPEPDSTATADTTDPAEADFWQAVANDDVTGLTETLGVGAEPLAAVLPALAAWHRERRERSLVDSWRYALDWRPVPAPERPRLSGTWLLAVPPGHHGPEADALVRHGATVHRVEVTSGPPDPEALRTALAGARPSGVVALLGWPAAVTLVRALAEADVRAPLWFTTRESVALDTAPDGDPDQAALWGLAPTVALEHPALAGGAVDLPAHADERVLASWCTALSGGTGEEQLAVRQAGLFARRLVRSPRAALTGPAWRPTGTTLVTGADTATGAAVARRLAALGAPALLLAVAPGGTVAEDVLTALRDSGTQVTIHPCDLDDREAVAALLTRQPADPPLTAVVHTAVPLSETPLTSLHDETGERLLRSGAGAARHLHDLTRDLPLTAFVLFSSVSGTFGGVGQAVHAGATAALDALAEHRAAHGLPALSVAWAPWADPADTTGAAAVRRDRLAGRGIGVLDEERALTALGDALTAGDTRLLLADVDWPRFHAAYTATGPRPLIAEFAPAARHETTPGASPLGDLTALPPQERHAALLTAVTEQAASVLGFPDPSAIDPARRFLEHGFDSLTTLELRNRLTAATGVRLTAATLFAHDTPEALARHLLGELGGPGAATDAPRATGKSSFEGLYRQAEQAGKVGEFVALLGAAAALRPTFTSVDEAGPLPEAVELTAQDEGPVLVCLPTVLATSGPHQYARFAAALRGRRAVSALTLPGYDDGAPLPADRSAAVAAVTEQVRRTAGDRPVVLVGYSSGGLLANGVAARLAAHAHPAHALVLLDTFVFGPELITDGAPLFQQVFTRLDEAGGATDARLTAMGAYLRLLTDWAPADAAAPVLVARTTRALAGFDRPPATWDHPHDTVEVAGDHFTVLEEHADAAAQAVHEWLEKQ</sequence>
<protein>
    <submittedName>
        <fullName evidence="11">Polyketide synthase type I</fullName>
    </submittedName>
</protein>
<dbReference type="InterPro" id="IPR014031">
    <property type="entry name" value="Ketoacyl_synth_C"/>
</dbReference>
<dbReference type="InterPro" id="IPR036736">
    <property type="entry name" value="ACP-like_sf"/>
</dbReference>
<dbReference type="SUPFAM" id="SSF47336">
    <property type="entry name" value="ACP-like"/>
    <property type="match status" value="1"/>
</dbReference>
<evidence type="ECO:0000256" key="8">
    <source>
        <dbReference type="SAM" id="MobiDB-lite"/>
    </source>
</evidence>
<comment type="cofactor">
    <cofactor evidence="1">
        <name>pantetheine 4'-phosphate</name>
        <dbReference type="ChEBI" id="CHEBI:47942"/>
    </cofactor>
</comment>
<dbReference type="Gene3D" id="3.40.50.720">
    <property type="entry name" value="NAD(P)-binding Rossmann-like Domain"/>
    <property type="match status" value="1"/>
</dbReference>
<dbReference type="InterPro" id="IPR009081">
    <property type="entry name" value="PP-bd_ACP"/>
</dbReference>
<dbReference type="Pfam" id="PF00550">
    <property type="entry name" value="PP-binding"/>
    <property type="match status" value="1"/>
</dbReference>
<evidence type="ECO:0000256" key="4">
    <source>
        <dbReference type="ARBA" id="ARBA00022679"/>
    </source>
</evidence>
<dbReference type="Pfam" id="PF00698">
    <property type="entry name" value="Acyl_transf_1"/>
    <property type="match status" value="1"/>
</dbReference>
<dbReference type="InterPro" id="IPR016039">
    <property type="entry name" value="Thiolase-like"/>
</dbReference>
<dbReference type="InterPro" id="IPR032821">
    <property type="entry name" value="PKS_assoc"/>
</dbReference>
<feature type="compositionally biased region" description="Low complexity" evidence="8">
    <location>
        <begin position="465"/>
        <end position="500"/>
    </location>
</feature>
<evidence type="ECO:0000259" key="9">
    <source>
        <dbReference type="PROSITE" id="PS50075"/>
    </source>
</evidence>
<dbReference type="SUPFAM" id="SSF53901">
    <property type="entry name" value="Thiolase-like"/>
    <property type="match status" value="1"/>
</dbReference>
<evidence type="ECO:0000259" key="10">
    <source>
        <dbReference type="PROSITE" id="PS52004"/>
    </source>
</evidence>
<dbReference type="InterPro" id="IPR036291">
    <property type="entry name" value="NAD(P)-bd_dom_sf"/>
</dbReference>
<dbReference type="Pfam" id="PF08659">
    <property type="entry name" value="KR"/>
    <property type="match status" value="1"/>
</dbReference>
<dbReference type="InterPro" id="IPR018201">
    <property type="entry name" value="Ketoacyl_synth_AS"/>
</dbReference>
<name>Q0QMN4_9ACTN</name>
<keyword evidence="5" id="KW-0045">Antibiotic biosynthesis</keyword>
<dbReference type="InterPro" id="IPR016035">
    <property type="entry name" value="Acyl_Trfase/lysoPLipase"/>
</dbReference>
<dbReference type="PROSITE" id="PS00606">
    <property type="entry name" value="KS3_1"/>
    <property type="match status" value="1"/>
</dbReference>
<accession>Q0QMN4</accession>
<dbReference type="InterPro" id="IPR029058">
    <property type="entry name" value="AB_hydrolase_fold"/>
</dbReference>
<dbReference type="Pfam" id="PF00109">
    <property type="entry name" value="ketoacyl-synt"/>
    <property type="match status" value="1"/>
</dbReference>
<keyword evidence="7" id="KW-0012">Acyltransferase</keyword>
<evidence type="ECO:0000256" key="6">
    <source>
        <dbReference type="ARBA" id="ARBA00023268"/>
    </source>
</evidence>
<dbReference type="FunFam" id="3.40.366.10:FF:000002">
    <property type="entry name" value="Probable polyketide synthase 2"/>
    <property type="match status" value="1"/>
</dbReference>
<dbReference type="SMART" id="SM00827">
    <property type="entry name" value="PKS_AT"/>
    <property type="match status" value="1"/>
</dbReference>
<keyword evidence="2" id="KW-0596">Phosphopantetheine</keyword>
<dbReference type="GO" id="GO:0031177">
    <property type="term" value="F:phosphopantetheine binding"/>
    <property type="evidence" value="ECO:0007669"/>
    <property type="project" value="InterPro"/>
</dbReference>
<dbReference type="SUPFAM" id="SSF55048">
    <property type="entry name" value="Probable ACP-binding domain of malonyl-CoA ACP transacylase"/>
    <property type="match status" value="1"/>
</dbReference>
<dbReference type="Gene3D" id="3.30.70.3290">
    <property type="match status" value="1"/>
</dbReference>
<dbReference type="InterPro" id="IPR016036">
    <property type="entry name" value="Malonyl_transacylase_ACP-bd"/>
</dbReference>
<evidence type="ECO:0000256" key="5">
    <source>
        <dbReference type="ARBA" id="ARBA00023194"/>
    </source>
</evidence>
<keyword evidence="3" id="KW-0597">Phosphoprotein</keyword>
<dbReference type="CDD" id="cd00833">
    <property type="entry name" value="PKS"/>
    <property type="match status" value="1"/>
</dbReference>
<dbReference type="GO" id="GO:0004315">
    <property type="term" value="F:3-oxoacyl-[acyl-carrier-protein] synthase activity"/>
    <property type="evidence" value="ECO:0007669"/>
    <property type="project" value="InterPro"/>
</dbReference>
<dbReference type="InterPro" id="IPR050091">
    <property type="entry name" value="PKS_NRPS_Biosynth_Enz"/>
</dbReference>
<dbReference type="CDD" id="cd08952">
    <property type="entry name" value="KR_1_SDR_x"/>
    <property type="match status" value="1"/>
</dbReference>
<dbReference type="Gene3D" id="3.40.47.10">
    <property type="match status" value="1"/>
</dbReference>
<dbReference type="Gene3D" id="3.40.366.10">
    <property type="entry name" value="Malonyl-Coenzyme A Acyl Carrier Protein, domain 2"/>
    <property type="match status" value="1"/>
</dbReference>